<reference evidence="2" key="1">
    <citation type="submission" date="2023-03" db="EMBL/GenBank/DDBJ databases">
        <title>Chromosome-scale reference genome and RAD-based genetic map of yellow starthistle (Centaurea solstitialis) reveal putative structural variation and QTLs associated with invader traits.</title>
        <authorList>
            <person name="Reatini B."/>
            <person name="Cang F.A."/>
            <person name="Jiang Q."/>
            <person name="Mckibben M.T.W."/>
            <person name="Barker M.S."/>
            <person name="Rieseberg L.H."/>
            <person name="Dlugosch K.M."/>
        </authorList>
    </citation>
    <scope>NUCLEOTIDE SEQUENCE</scope>
    <source>
        <strain evidence="2">CAN-66</strain>
        <tissue evidence="2">Leaf</tissue>
    </source>
</reference>
<dbReference type="EMBL" id="JARYMX010000001">
    <property type="protein sequence ID" value="KAJ9564396.1"/>
    <property type="molecule type" value="Genomic_DNA"/>
</dbReference>
<gene>
    <name evidence="2" type="ORF">OSB04_000362</name>
</gene>
<feature type="region of interest" description="Disordered" evidence="1">
    <location>
        <begin position="184"/>
        <end position="203"/>
    </location>
</feature>
<proteinExistence type="predicted"/>
<evidence type="ECO:0000313" key="3">
    <source>
        <dbReference type="Proteomes" id="UP001172457"/>
    </source>
</evidence>
<evidence type="ECO:0000256" key="1">
    <source>
        <dbReference type="SAM" id="MobiDB-lite"/>
    </source>
</evidence>
<feature type="compositionally biased region" description="Basic residues" evidence="1">
    <location>
        <begin position="190"/>
        <end position="203"/>
    </location>
</feature>
<name>A0AA38WUH9_9ASTR</name>
<dbReference type="Proteomes" id="UP001172457">
    <property type="component" value="Chromosome 1"/>
</dbReference>
<keyword evidence="3" id="KW-1185">Reference proteome</keyword>
<protein>
    <submittedName>
        <fullName evidence="2">Uncharacterized protein</fullName>
    </submittedName>
</protein>
<accession>A0AA38WUH9</accession>
<evidence type="ECO:0000313" key="2">
    <source>
        <dbReference type="EMBL" id="KAJ9564396.1"/>
    </source>
</evidence>
<organism evidence="2 3">
    <name type="scientific">Centaurea solstitialis</name>
    <name type="common">yellow star-thistle</name>
    <dbReference type="NCBI Taxonomy" id="347529"/>
    <lineage>
        <taxon>Eukaryota</taxon>
        <taxon>Viridiplantae</taxon>
        <taxon>Streptophyta</taxon>
        <taxon>Embryophyta</taxon>
        <taxon>Tracheophyta</taxon>
        <taxon>Spermatophyta</taxon>
        <taxon>Magnoliopsida</taxon>
        <taxon>eudicotyledons</taxon>
        <taxon>Gunneridae</taxon>
        <taxon>Pentapetalae</taxon>
        <taxon>asterids</taxon>
        <taxon>campanulids</taxon>
        <taxon>Asterales</taxon>
        <taxon>Asteraceae</taxon>
        <taxon>Carduoideae</taxon>
        <taxon>Cardueae</taxon>
        <taxon>Centaureinae</taxon>
        <taxon>Centaurea</taxon>
    </lineage>
</organism>
<comment type="caution">
    <text evidence="2">The sequence shown here is derived from an EMBL/GenBank/DDBJ whole genome shotgun (WGS) entry which is preliminary data.</text>
</comment>
<sequence length="244" mass="29127">MTSLLCALCNDWLEDEDHPFVSCRFSRMEAGGSRDAQIHSIEELCGWSITDRFNKDRHKALMGVVYTYCWLIWQFRYGKIFTNPLQNYGSIISSQLRGITFFWFKNRAKCRNFRHNWIGCRPNKNHTIELKKKRREREKRGRERVCAQACNPEQTPKTNTHKHPIQYLIRDLPTNTRSTPKDLEAVERKSTKKARKREKCTKSNRRHLAIAKCSIWRRQVRLKRRPEFDLSVWRRQTSSLAIAR</sequence>
<dbReference type="AlphaFoldDB" id="A0AA38WUH9"/>